<feature type="transmembrane region" description="Helical" evidence="1">
    <location>
        <begin position="312"/>
        <end position="331"/>
    </location>
</feature>
<evidence type="ECO:0000313" key="5">
    <source>
        <dbReference type="Proteomes" id="UP001575652"/>
    </source>
</evidence>
<evidence type="ECO:0000259" key="2">
    <source>
        <dbReference type="Pfam" id="PF01757"/>
    </source>
</evidence>
<protein>
    <submittedName>
        <fullName evidence="4">Acyltransferase family protein</fullName>
        <ecNumber evidence="4">2.3.1.-</ecNumber>
    </submittedName>
</protein>
<keyword evidence="1" id="KW-0472">Membrane</keyword>
<feature type="transmembrane region" description="Helical" evidence="1">
    <location>
        <begin position="248"/>
        <end position="267"/>
    </location>
</feature>
<evidence type="ECO:0000313" key="4">
    <source>
        <dbReference type="EMBL" id="MFB0833119.1"/>
    </source>
</evidence>
<accession>A0ABV4UI16</accession>
<feature type="transmembrane region" description="Helical" evidence="1">
    <location>
        <begin position="44"/>
        <end position="66"/>
    </location>
</feature>
<feature type="transmembrane region" description="Helical" evidence="1">
    <location>
        <begin position="337"/>
        <end position="354"/>
    </location>
</feature>
<organism evidence="4 5">
    <name type="scientific">Arthrobacter halodurans</name>
    <dbReference type="NCBI Taxonomy" id="516699"/>
    <lineage>
        <taxon>Bacteria</taxon>
        <taxon>Bacillati</taxon>
        <taxon>Actinomycetota</taxon>
        <taxon>Actinomycetes</taxon>
        <taxon>Micrococcales</taxon>
        <taxon>Micrococcaceae</taxon>
        <taxon>Arthrobacter</taxon>
    </lineage>
</organism>
<dbReference type="Proteomes" id="UP001575652">
    <property type="component" value="Unassembled WGS sequence"/>
</dbReference>
<proteinExistence type="predicted"/>
<evidence type="ECO:0000256" key="1">
    <source>
        <dbReference type="SAM" id="Phobius"/>
    </source>
</evidence>
<dbReference type="EMBL" id="JBHDLJ010000001">
    <property type="protein sequence ID" value="MFB0833119.1"/>
    <property type="molecule type" value="Genomic_DNA"/>
</dbReference>
<feature type="domain" description="Acyltransferase 3" evidence="2">
    <location>
        <begin position="20"/>
        <end position="353"/>
    </location>
</feature>
<feature type="transmembrane region" description="Helical" evidence="1">
    <location>
        <begin position="273"/>
        <end position="300"/>
    </location>
</feature>
<name>A0ABV4UI16_9MICC</name>
<feature type="transmembrane region" description="Helical" evidence="1">
    <location>
        <begin position="87"/>
        <end position="106"/>
    </location>
</feature>
<feature type="transmembrane region" description="Helical" evidence="1">
    <location>
        <begin position="375"/>
        <end position="396"/>
    </location>
</feature>
<dbReference type="RefSeq" id="WP_373970287.1">
    <property type="nucleotide sequence ID" value="NZ_JBHDLJ010000001.1"/>
</dbReference>
<keyword evidence="5" id="KW-1185">Reference proteome</keyword>
<keyword evidence="1" id="KW-1133">Transmembrane helix</keyword>
<dbReference type="InterPro" id="IPR043968">
    <property type="entry name" value="SGNH"/>
</dbReference>
<dbReference type="InterPro" id="IPR050879">
    <property type="entry name" value="Acyltransferase_3"/>
</dbReference>
<reference evidence="4 5" key="1">
    <citation type="submission" date="2024-09" db="EMBL/GenBank/DDBJ databases">
        <authorList>
            <person name="Salinas-Garcia M.A."/>
            <person name="Prieme A."/>
        </authorList>
    </citation>
    <scope>NUCLEOTIDE SEQUENCE [LARGE SCALE GENOMIC DNA]</scope>
    <source>
        <strain evidence="4 5">DSM 21081</strain>
    </source>
</reference>
<keyword evidence="1" id="KW-0812">Transmembrane</keyword>
<sequence>MSQATTSRPSAPAKNSYQPEIQGLRALAVLLVVVYHFWPHRLTGGFVGVDIFFVISGYLITAHIYRDIVNNGRLDLGAFWARRIRRLLPLSFLVLGVTAVAAVAVLPSTQWATTSRQIVASALYVENWVLAGDAVDYSAMDDAATAVQHFWSLSVEEQFYVVWPLFLFAVVWLAARRGVPTAGRLRRLMITFLLLIGAASLAYSLWFTAYDQAQAYFVTPTRIWEFAAGALAALVLQGRQFTGRAGNVLGWAGLAAVLASAVLYSSATPFPGYAALLPIAGTVALLVAGGRSPVSGVYWWFSLKPSTVLGDLSYAVYLWHWPVVVLAPFVWVGAETAAGKLLLIAMIILLSWLSKIHIEDRYRRSQFLKPTRRSLAMAGTGMAAVAALAVALPWSVALATQGPTVSQDDDCYGYAALANPEGCQPVAGSGAPSPSVAEVAEQSKDPLFPDCQAEFDTTGVRECLLGAPEESSDGAIAVFGDSHATAWLPALEPLAQRNNLTLKVYSRSGCTPTVAELENPGTGRDLEMNTLCTEANREIVQRVAADDSVGTVVVAANQADSDFVSSEGFTSDDPQIEGFTSPWRDWLDSGKRVVAMGEIPRLQSGDGPDAPTCLAEHPRDPLACAVPESKAFPWGQNIRDAADTMDDEGFTYVETTDFFCRDGRCHAQIGGIVTYYDKSHVSHTYAANLSPVIEDSLRKAGAID</sequence>
<dbReference type="Pfam" id="PF19040">
    <property type="entry name" value="SGNH"/>
    <property type="match status" value="1"/>
</dbReference>
<keyword evidence="4" id="KW-0012">Acyltransferase</keyword>
<evidence type="ECO:0000259" key="3">
    <source>
        <dbReference type="Pfam" id="PF19040"/>
    </source>
</evidence>
<feature type="domain" description="SGNH" evidence="3">
    <location>
        <begin position="451"/>
        <end position="694"/>
    </location>
</feature>
<dbReference type="GO" id="GO:0016746">
    <property type="term" value="F:acyltransferase activity"/>
    <property type="evidence" value="ECO:0007669"/>
    <property type="project" value="UniProtKB-KW"/>
</dbReference>
<dbReference type="PANTHER" id="PTHR23028:SF53">
    <property type="entry name" value="ACYL_TRANSF_3 DOMAIN-CONTAINING PROTEIN"/>
    <property type="match status" value="1"/>
</dbReference>
<dbReference type="PANTHER" id="PTHR23028">
    <property type="entry name" value="ACETYLTRANSFERASE"/>
    <property type="match status" value="1"/>
</dbReference>
<comment type="caution">
    <text evidence="4">The sequence shown here is derived from an EMBL/GenBank/DDBJ whole genome shotgun (WGS) entry which is preliminary data.</text>
</comment>
<dbReference type="Pfam" id="PF01757">
    <property type="entry name" value="Acyl_transf_3"/>
    <property type="match status" value="1"/>
</dbReference>
<feature type="transmembrane region" description="Helical" evidence="1">
    <location>
        <begin position="187"/>
        <end position="209"/>
    </location>
</feature>
<feature type="transmembrane region" description="Helical" evidence="1">
    <location>
        <begin position="215"/>
        <end position="236"/>
    </location>
</feature>
<dbReference type="InterPro" id="IPR002656">
    <property type="entry name" value="Acyl_transf_3_dom"/>
</dbReference>
<keyword evidence="4" id="KW-0808">Transferase</keyword>
<gene>
    <name evidence="4" type="ORF">ACETWP_00815</name>
</gene>
<dbReference type="EC" id="2.3.1.-" evidence="4"/>
<feature type="transmembrane region" description="Helical" evidence="1">
    <location>
        <begin position="21"/>
        <end position="38"/>
    </location>
</feature>
<feature type="transmembrane region" description="Helical" evidence="1">
    <location>
        <begin position="158"/>
        <end position="175"/>
    </location>
</feature>